<feature type="region of interest" description="Disordered" evidence="1">
    <location>
        <begin position="14"/>
        <end position="89"/>
    </location>
</feature>
<evidence type="ECO:0000313" key="2">
    <source>
        <dbReference type="EMBL" id="CAA9428242.1"/>
    </source>
</evidence>
<reference evidence="2" key="1">
    <citation type="submission" date="2020-02" db="EMBL/GenBank/DDBJ databases">
        <authorList>
            <person name="Meier V. D."/>
        </authorList>
    </citation>
    <scope>NUCLEOTIDE SEQUENCE</scope>
    <source>
        <strain evidence="2">AVDCRST_MAG66</strain>
    </source>
</reference>
<organism evidence="2">
    <name type="scientific">uncultured Pseudonocardia sp</name>
    <dbReference type="NCBI Taxonomy" id="211455"/>
    <lineage>
        <taxon>Bacteria</taxon>
        <taxon>Bacillati</taxon>
        <taxon>Actinomycetota</taxon>
        <taxon>Actinomycetes</taxon>
        <taxon>Pseudonocardiales</taxon>
        <taxon>Pseudonocardiaceae</taxon>
        <taxon>Pseudonocardia</taxon>
        <taxon>environmental samples</taxon>
    </lineage>
</organism>
<dbReference type="AlphaFoldDB" id="A0A6J4PYH7"/>
<dbReference type="EMBL" id="CADCUS010000451">
    <property type="protein sequence ID" value="CAA9428242.1"/>
    <property type="molecule type" value="Genomic_DNA"/>
</dbReference>
<feature type="non-terminal residue" evidence="2">
    <location>
        <position position="1"/>
    </location>
</feature>
<accession>A0A6J4PYH7</accession>
<feature type="compositionally biased region" description="Low complexity" evidence="1">
    <location>
        <begin position="35"/>
        <end position="55"/>
    </location>
</feature>
<feature type="compositionally biased region" description="Basic residues" evidence="1">
    <location>
        <begin position="24"/>
        <end position="34"/>
    </location>
</feature>
<protein>
    <submittedName>
        <fullName evidence="2">Uncharacterized protein</fullName>
    </submittedName>
</protein>
<sequence>WAGCAVVALDTRSSPRLDPARTAPGRHRWRRRPGLARAGPGAPTHARTAPGGPAQCAPPCPCAQTLATGHPGGLGHGIDRAAAGHLRSP</sequence>
<proteinExistence type="predicted"/>
<evidence type="ECO:0000256" key="1">
    <source>
        <dbReference type="SAM" id="MobiDB-lite"/>
    </source>
</evidence>
<gene>
    <name evidence="2" type="ORF">AVDCRST_MAG66-3101</name>
</gene>
<feature type="non-terminal residue" evidence="2">
    <location>
        <position position="89"/>
    </location>
</feature>
<name>A0A6J4PYH7_9PSEU</name>